<dbReference type="AlphaFoldDB" id="A0A645AAR8"/>
<sequence length="61" mass="7139">MRVPVEETYEVDIRIECFVIGVLKRCKRSAEVVDMEEVDVVRQSVHSVIALRHLLHLHLKD</sequence>
<comment type="caution">
    <text evidence="1">The sequence shown here is derived from an EMBL/GenBank/DDBJ whole genome shotgun (WGS) entry which is preliminary data.</text>
</comment>
<gene>
    <name evidence="1" type="ORF">SDC9_97044</name>
</gene>
<reference evidence="1" key="1">
    <citation type="submission" date="2019-08" db="EMBL/GenBank/DDBJ databases">
        <authorList>
            <person name="Kucharzyk K."/>
            <person name="Murdoch R.W."/>
            <person name="Higgins S."/>
            <person name="Loffler F."/>
        </authorList>
    </citation>
    <scope>NUCLEOTIDE SEQUENCE</scope>
</reference>
<accession>A0A645AAR8</accession>
<evidence type="ECO:0000313" key="1">
    <source>
        <dbReference type="EMBL" id="MPM50305.1"/>
    </source>
</evidence>
<organism evidence="1">
    <name type="scientific">bioreactor metagenome</name>
    <dbReference type="NCBI Taxonomy" id="1076179"/>
    <lineage>
        <taxon>unclassified sequences</taxon>
        <taxon>metagenomes</taxon>
        <taxon>ecological metagenomes</taxon>
    </lineage>
</organism>
<protein>
    <submittedName>
        <fullName evidence="1">Uncharacterized protein</fullName>
    </submittedName>
</protein>
<name>A0A645AAR8_9ZZZZ</name>
<dbReference type="EMBL" id="VSSQ01012907">
    <property type="protein sequence ID" value="MPM50305.1"/>
    <property type="molecule type" value="Genomic_DNA"/>
</dbReference>
<proteinExistence type="predicted"/>